<name>X1N2W3_9ZZZZ</name>
<dbReference type="AlphaFoldDB" id="X1N2W3"/>
<dbReference type="PANTHER" id="PTHR30627">
    <property type="entry name" value="PEPTIDOGLYCAN D,D-TRANSPEPTIDASE"/>
    <property type="match status" value="1"/>
</dbReference>
<dbReference type="Gene3D" id="3.90.1310.10">
    <property type="entry name" value="Penicillin-binding protein 2a (Domain 2)"/>
    <property type="match status" value="1"/>
</dbReference>
<dbReference type="InterPro" id="IPR050515">
    <property type="entry name" value="Beta-lactam/transpept"/>
</dbReference>
<comment type="caution">
    <text evidence="2">The sequence shown here is derived from an EMBL/GenBank/DDBJ whole genome shotgun (WGS) entry which is preliminary data.</text>
</comment>
<dbReference type="GO" id="GO:0071555">
    <property type="term" value="P:cell wall organization"/>
    <property type="evidence" value="ECO:0007669"/>
    <property type="project" value="TreeGrafter"/>
</dbReference>
<dbReference type="GO" id="GO:0005886">
    <property type="term" value="C:plasma membrane"/>
    <property type="evidence" value="ECO:0007669"/>
    <property type="project" value="TreeGrafter"/>
</dbReference>
<protein>
    <recommendedName>
        <fullName evidence="1">Penicillin-binding protein dimerisation domain-containing protein</fullName>
    </recommendedName>
</protein>
<sequence>RLGIILKLDKKAILERIRRAPNPFKPVVLKKNVGMSTVTFLLEREEEFPGVVIIAQPVRTYLYGGLASHLLGHLGEVNQAELALSSGYGIELGDLVGKMGVEKVCNRYLQGEKGGKQVTSRTFSTNISVSGRGM</sequence>
<reference evidence="2" key="1">
    <citation type="journal article" date="2014" name="Front. Microbiol.">
        <title>High frequency of phylogenetically diverse reductive dehalogenase-homologous genes in deep subseafloor sedimentary metagenomes.</title>
        <authorList>
            <person name="Kawai M."/>
            <person name="Futagami T."/>
            <person name="Toyoda A."/>
            <person name="Takaki Y."/>
            <person name="Nishi S."/>
            <person name="Hori S."/>
            <person name="Arai W."/>
            <person name="Tsubouchi T."/>
            <person name="Morono Y."/>
            <person name="Uchiyama I."/>
            <person name="Ito T."/>
            <person name="Fujiyama A."/>
            <person name="Inagaki F."/>
            <person name="Takami H."/>
        </authorList>
    </citation>
    <scope>NUCLEOTIDE SEQUENCE</scope>
    <source>
        <strain evidence="2">Expedition CK06-06</strain>
    </source>
</reference>
<dbReference type="Pfam" id="PF03717">
    <property type="entry name" value="PBP_dimer"/>
    <property type="match status" value="1"/>
</dbReference>
<dbReference type="GO" id="GO:0008658">
    <property type="term" value="F:penicillin binding"/>
    <property type="evidence" value="ECO:0007669"/>
    <property type="project" value="InterPro"/>
</dbReference>
<evidence type="ECO:0000313" key="2">
    <source>
        <dbReference type="EMBL" id="GAI38367.1"/>
    </source>
</evidence>
<gene>
    <name evidence="2" type="ORF">S06H3_51691</name>
</gene>
<dbReference type="EMBL" id="BARV01032822">
    <property type="protein sequence ID" value="GAI38367.1"/>
    <property type="molecule type" value="Genomic_DNA"/>
</dbReference>
<feature type="domain" description="Penicillin-binding protein dimerisation" evidence="1">
    <location>
        <begin position="7"/>
        <end position="120"/>
    </location>
</feature>
<proteinExistence type="predicted"/>
<evidence type="ECO:0000259" key="1">
    <source>
        <dbReference type="Pfam" id="PF03717"/>
    </source>
</evidence>
<dbReference type="SUPFAM" id="SSF56519">
    <property type="entry name" value="Penicillin binding protein dimerisation domain"/>
    <property type="match status" value="1"/>
</dbReference>
<feature type="non-terminal residue" evidence="2">
    <location>
        <position position="1"/>
    </location>
</feature>
<organism evidence="2">
    <name type="scientific">marine sediment metagenome</name>
    <dbReference type="NCBI Taxonomy" id="412755"/>
    <lineage>
        <taxon>unclassified sequences</taxon>
        <taxon>metagenomes</taxon>
        <taxon>ecological metagenomes</taxon>
    </lineage>
</organism>
<dbReference type="InterPro" id="IPR005311">
    <property type="entry name" value="PBP_dimer"/>
</dbReference>
<dbReference type="InterPro" id="IPR036138">
    <property type="entry name" value="PBP_dimer_sf"/>
</dbReference>
<accession>X1N2W3</accession>